<evidence type="ECO:0000256" key="3">
    <source>
        <dbReference type="ARBA" id="ARBA00022801"/>
    </source>
</evidence>
<dbReference type="InterPro" id="IPR025660">
    <property type="entry name" value="Pept_his_AS"/>
</dbReference>
<dbReference type="RefSeq" id="XP_030749405.1">
    <property type="nucleotide sequence ID" value="XM_030893545.1"/>
</dbReference>
<dbReference type="OrthoDB" id="10253408at2759"/>
<dbReference type="PRINTS" id="PR00705">
    <property type="entry name" value="PAPAIN"/>
</dbReference>
<evidence type="ECO:0000313" key="10">
    <source>
        <dbReference type="Proteomes" id="UP000504635"/>
    </source>
</evidence>
<dbReference type="SMART" id="SM00645">
    <property type="entry name" value="Pept_C1"/>
    <property type="match status" value="1"/>
</dbReference>
<dbReference type="InterPro" id="IPR013128">
    <property type="entry name" value="Peptidase_C1A"/>
</dbReference>
<dbReference type="InterPro" id="IPR000668">
    <property type="entry name" value="Peptidase_C1A_C"/>
</dbReference>
<dbReference type="Pfam" id="PF00112">
    <property type="entry name" value="Peptidase_C1"/>
    <property type="match status" value="1"/>
</dbReference>
<sequence length="325" mass="36071">MKGVVLVSFFVVAVSAHSLLEQDGIKFQSFKLEHGKTYQNPAEETARFAIFRDNLRSIERHNARYEQGLETYTQGINKFADMTHAEFKAMLKLQYRGKPAMKSTKNFELPKEATVPDSIDWREKNAVTEIKNQGFCGACWAFAVTGTTEGAYAIKTGNLTSLSEQQLIDCALEMNIGCQGGQLEENFPYIEEYGLESEADYPFEGTDGTCRYDSTKVVTYVSSYVAFNGSEDKLKEAVGTAGPVAVGIDADYIQLYESGIFSDSDCNPKALDHAVLVVGYGTENGTDYWLIKNSWGASWGESGYFRFLRGVNQCGIQADNTYPII</sequence>
<dbReference type="SMART" id="SM00848">
    <property type="entry name" value="Inhibitor_I29"/>
    <property type="match status" value="1"/>
</dbReference>
<protein>
    <submittedName>
        <fullName evidence="11">Cathepsin L1-like</fullName>
    </submittedName>
</protein>
<dbReference type="Proteomes" id="UP000504635">
    <property type="component" value="Unplaced"/>
</dbReference>
<dbReference type="InterPro" id="IPR025661">
    <property type="entry name" value="Pept_asp_AS"/>
</dbReference>
<feature type="signal peptide" evidence="7">
    <location>
        <begin position="1"/>
        <end position="16"/>
    </location>
</feature>
<comment type="similarity">
    <text evidence="1">Belongs to the peptidase C1 family.</text>
</comment>
<evidence type="ECO:0000256" key="5">
    <source>
        <dbReference type="ARBA" id="ARBA00023145"/>
    </source>
</evidence>
<dbReference type="SUPFAM" id="SSF54001">
    <property type="entry name" value="Cysteine proteinases"/>
    <property type="match status" value="1"/>
</dbReference>
<evidence type="ECO:0000256" key="4">
    <source>
        <dbReference type="ARBA" id="ARBA00022807"/>
    </source>
</evidence>
<dbReference type="PROSITE" id="PS00139">
    <property type="entry name" value="THIOL_PROTEASE_CYS"/>
    <property type="match status" value="1"/>
</dbReference>
<reference evidence="11" key="1">
    <citation type="submission" date="2025-08" db="UniProtKB">
        <authorList>
            <consortium name="RefSeq"/>
        </authorList>
    </citation>
    <scope>IDENTIFICATION</scope>
    <source>
        <tissue evidence="11">Gonads</tissue>
    </source>
</reference>
<dbReference type="GeneID" id="115877395"/>
<gene>
    <name evidence="11" type="primary">LOC115877395</name>
</gene>
<keyword evidence="6" id="KW-1015">Disulfide bond</keyword>
<dbReference type="KEGG" id="soy:115877395"/>
<dbReference type="InParanoid" id="A0A6J2XEM7"/>
<dbReference type="PANTHER" id="PTHR12411">
    <property type="entry name" value="CYSTEINE PROTEASE FAMILY C1-RELATED"/>
    <property type="match status" value="1"/>
</dbReference>
<accession>A0A6J2XEM7</accession>
<dbReference type="Pfam" id="PF08246">
    <property type="entry name" value="Inhibitor_I29"/>
    <property type="match status" value="1"/>
</dbReference>
<feature type="domain" description="Peptidase C1A papain C-terminal" evidence="8">
    <location>
        <begin position="115"/>
        <end position="324"/>
    </location>
</feature>
<evidence type="ECO:0000256" key="1">
    <source>
        <dbReference type="ARBA" id="ARBA00008455"/>
    </source>
</evidence>
<keyword evidence="2" id="KW-0645">Protease</keyword>
<dbReference type="InterPro" id="IPR000169">
    <property type="entry name" value="Pept_cys_AS"/>
</dbReference>
<evidence type="ECO:0000256" key="6">
    <source>
        <dbReference type="ARBA" id="ARBA00023157"/>
    </source>
</evidence>
<name>A0A6J2XEM7_SITOR</name>
<dbReference type="InterPro" id="IPR039417">
    <property type="entry name" value="Peptidase_C1A_papain-like"/>
</dbReference>
<keyword evidence="5" id="KW-0865">Zymogen</keyword>
<dbReference type="InterPro" id="IPR013201">
    <property type="entry name" value="Prot_inhib_I29"/>
</dbReference>
<dbReference type="PROSITE" id="PS00639">
    <property type="entry name" value="THIOL_PROTEASE_HIS"/>
    <property type="match status" value="1"/>
</dbReference>
<keyword evidence="10" id="KW-1185">Reference proteome</keyword>
<feature type="domain" description="Cathepsin propeptide inhibitor" evidence="9">
    <location>
        <begin position="27"/>
        <end position="87"/>
    </location>
</feature>
<keyword evidence="4" id="KW-0788">Thiol protease</keyword>
<evidence type="ECO:0000259" key="8">
    <source>
        <dbReference type="SMART" id="SM00645"/>
    </source>
</evidence>
<dbReference type="InterPro" id="IPR038765">
    <property type="entry name" value="Papain-like_cys_pep_sf"/>
</dbReference>
<keyword evidence="3" id="KW-0378">Hydrolase</keyword>
<dbReference type="PROSITE" id="PS00640">
    <property type="entry name" value="THIOL_PROTEASE_ASN"/>
    <property type="match status" value="1"/>
</dbReference>
<feature type="chain" id="PRO_5026833817" evidence="7">
    <location>
        <begin position="17"/>
        <end position="325"/>
    </location>
</feature>
<proteinExistence type="inferred from homology"/>
<dbReference type="Gene3D" id="3.90.70.10">
    <property type="entry name" value="Cysteine proteinases"/>
    <property type="match status" value="1"/>
</dbReference>
<organism evidence="10 11">
    <name type="scientific">Sitophilus oryzae</name>
    <name type="common">Rice weevil</name>
    <name type="synonym">Curculio oryzae</name>
    <dbReference type="NCBI Taxonomy" id="7048"/>
    <lineage>
        <taxon>Eukaryota</taxon>
        <taxon>Metazoa</taxon>
        <taxon>Ecdysozoa</taxon>
        <taxon>Arthropoda</taxon>
        <taxon>Hexapoda</taxon>
        <taxon>Insecta</taxon>
        <taxon>Pterygota</taxon>
        <taxon>Neoptera</taxon>
        <taxon>Endopterygota</taxon>
        <taxon>Coleoptera</taxon>
        <taxon>Polyphaga</taxon>
        <taxon>Cucujiformia</taxon>
        <taxon>Curculionidae</taxon>
        <taxon>Dryophthorinae</taxon>
        <taxon>Sitophilus</taxon>
    </lineage>
</organism>
<evidence type="ECO:0000256" key="2">
    <source>
        <dbReference type="ARBA" id="ARBA00022670"/>
    </source>
</evidence>
<dbReference type="GO" id="GO:0008234">
    <property type="term" value="F:cysteine-type peptidase activity"/>
    <property type="evidence" value="ECO:0007669"/>
    <property type="project" value="UniProtKB-KW"/>
</dbReference>
<dbReference type="FunFam" id="3.90.70.10:FF:000109">
    <property type="entry name" value="Cysteine protease"/>
    <property type="match status" value="1"/>
</dbReference>
<dbReference type="GO" id="GO:0006508">
    <property type="term" value="P:proteolysis"/>
    <property type="evidence" value="ECO:0007669"/>
    <property type="project" value="UniProtKB-KW"/>
</dbReference>
<dbReference type="AlphaFoldDB" id="A0A6J2XEM7"/>
<evidence type="ECO:0000259" key="9">
    <source>
        <dbReference type="SMART" id="SM00848"/>
    </source>
</evidence>
<evidence type="ECO:0000256" key="7">
    <source>
        <dbReference type="SAM" id="SignalP"/>
    </source>
</evidence>
<evidence type="ECO:0000313" key="11">
    <source>
        <dbReference type="RefSeq" id="XP_030749405.1"/>
    </source>
</evidence>
<dbReference type="CDD" id="cd02248">
    <property type="entry name" value="Peptidase_C1A"/>
    <property type="match status" value="1"/>
</dbReference>
<keyword evidence="7" id="KW-0732">Signal</keyword>